<feature type="domain" description="Gnk2-homologous" evidence="22">
    <location>
        <begin position="27"/>
        <end position="128"/>
    </location>
</feature>
<dbReference type="SUPFAM" id="SSF56112">
    <property type="entry name" value="Protein kinase-like (PK-like)"/>
    <property type="match status" value="1"/>
</dbReference>
<keyword evidence="12 19" id="KW-0472">Membrane</keyword>
<evidence type="ECO:0000256" key="1">
    <source>
        <dbReference type="ARBA" id="ARBA00004167"/>
    </source>
</evidence>
<keyword evidence="13" id="KW-1015">Disulfide bond</keyword>
<dbReference type="PROSITE" id="PS00107">
    <property type="entry name" value="PROTEIN_KINASE_ATP"/>
    <property type="match status" value="1"/>
</dbReference>
<dbReference type="EMBL" id="LRBV02000005">
    <property type="status" value="NOT_ANNOTATED_CDS"/>
    <property type="molecule type" value="Genomic_DNA"/>
</dbReference>
<feature type="chain" id="PRO_5029917974" description="non-specific serine/threonine protein kinase" evidence="20">
    <location>
        <begin position="26"/>
        <end position="661"/>
    </location>
</feature>
<dbReference type="Gene3D" id="3.30.200.20">
    <property type="entry name" value="Phosphorylase Kinase, domain 1"/>
    <property type="match status" value="1"/>
</dbReference>
<keyword evidence="11 19" id="KW-1133">Transmembrane helix</keyword>
<dbReference type="SMART" id="SM00220">
    <property type="entry name" value="S_TKc"/>
    <property type="match status" value="1"/>
</dbReference>
<dbReference type="InterPro" id="IPR002902">
    <property type="entry name" value="GNK2"/>
</dbReference>
<dbReference type="EC" id="2.7.11.1" evidence="2"/>
<dbReference type="EnsemblPlants" id="QL05p075487:mrna">
    <property type="protein sequence ID" value="QL05p075487:mrna"/>
    <property type="gene ID" value="QL05p075487"/>
</dbReference>
<dbReference type="InterPro" id="IPR038408">
    <property type="entry name" value="GNK2_sf"/>
</dbReference>
<evidence type="ECO:0000256" key="6">
    <source>
        <dbReference type="ARBA" id="ARBA00022729"/>
    </source>
</evidence>
<dbReference type="Gramene" id="QL05p075487:mrna">
    <property type="protein sequence ID" value="QL05p075487:mrna"/>
    <property type="gene ID" value="QL05p075487"/>
</dbReference>
<dbReference type="PANTHER" id="PTHR27002">
    <property type="entry name" value="RECEPTOR-LIKE SERINE/THREONINE-PROTEIN KINASE SD1-8"/>
    <property type="match status" value="1"/>
</dbReference>
<dbReference type="Gene3D" id="3.30.430.20">
    <property type="entry name" value="Gnk2 domain, C-X8-C-X2-C motif"/>
    <property type="match status" value="2"/>
</dbReference>
<comment type="catalytic activity">
    <reaction evidence="17">
        <text>L-seryl-[protein] + ATP = O-phospho-L-seryl-[protein] + ADP + H(+)</text>
        <dbReference type="Rhea" id="RHEA:17989"/>
        <dbReference type="Rhea" id="RHEA-COMP:9863"/>
        <dbReference type="Rhea" id="RHEA-COMP:11604"/>
        <dbReference type="ChEBI" id="CHEBI:15378"/>
        <dbReference type="ChEBI" id="CHEBI:29999"/>
        <dbReference type="ChEBI" id="CHEBI:30616"/>
        <dbReference type="ChEBI" id="CHEBI:83421"/>
        <dbReference type="ChEBI" id="CHEBI:456216"/>
        <dbReference type="EC" id="2.7.11.1"/>
    </reaction>
</comment>
<keyword evidence="10 18" id="KW-0067">ATP-binding</keyword>
<evidence type="ECO:0000256" key="10">
    <source>
        <dbReference type="ARBA" id="ARBA00022840"/>
    </source>
</evidence>
<keyword evidence="14" id="KW-0675">Receptor</keyword>
<dbReference type="CDD" id="cd23509">
    <property type="entry name" value="Gnk2-like"/>
    <property type="match status" value="2"/>
</dbReference>
<dbReference type="PROSITE" id="PS50011">
    <property type="entry name" value="PROTEIN_KINASE_DOM"/>
    <property type="match status" value="1"/>
</dbReference>
<keyword evidence="3" id="KW-0723">Serine/threonine-protein kinase</keyword>
<evidence type="ECO:0000256" key="5">
    <source>
        <dbReference type="ARBA" id="ARBA00022692"/>
    </source>
</evidence>
<dbReference type="GO" id="GO:0005524">
    <property type="term" value="F:ATP binding"/>
    <property type="evidence" value="ECO:0007669"/>
    <property type="project" value="UniProtKB-UniRule"/>
</dbReference>
<evidence type="ECO:0000256" key="4">
    <source>
        <dbReference type="ARBA" id="ARBA00022679"/>
    </source>
</evidence>
<reference evidence="23" key="2">
    <citation type="submission" date="2021-01" db="UniProtKB">
        <authorList>
            <consortium name="EnsemblPlants"/>
        </authorList>
    </citation>
    <scope>IDENTIFICATION</scope>
</reference>
<dbReference type="GO" id="GO:0005886">
    <property type="term" value="C:plasma membrane"/>
    <property type="evidence" value="ECO:0007669"/>
    <property type="project" value="TreeGrafter"/>
</dbReference>
<evidence type="ECO:0000313" key="23">
    <source>
        <dbReference type="EnsemblPlants" id="QL05p075487:mrna"/>
    </source>
</evidence>
<evidence type="ECO:0000256" key="19">
    <source>
        <dbReference type="SAM" id="Phobius"/>
    </source>
</evidence>
<feature type="signal peptide" evidence="20">
    <location>
        <begin position="1"/>
        <end position="25"/>
    </location>
</feature>
<comment type="catalytic activity">
    <reaction evidence="16">
        <text>L-threonyl-[protein] + ATP = O-phospho-L-threonyl-[protein] + ADP + H(+)</text>
        <dbReference type="Rhea" id="RHEA:46608"/>
        <dbReference type="Rhea" id="RHEA-COMP:11060"/>
        <dbReference type="Rhea" id="RHEA-COMP:11605"/>
        <dbReference type="ChEBI" id="CHEBI:15378"/>
        <dbReference type="ChEBI" id="CHEBI:30013"/>
        <dbReference type="ChEBI" id="CHEBI:30616"/>
        <dbReference type="ChEBI" id="CHEBI:61977"/>
        <dbReference type="ChEBI" id="CHEBI:456216"/>
        <dbReference type="EC" id="2.7.11.1"/>
    </reaction>
</comment>
<feature type="domain" description="Gnk2-homologous" evidence="22">
    <location>
        <begin position="137"/>
        <end position="244"/>
    </location>
</feature>
<dbReference type="PROSITE" id="PS00108">
    <property type="entry name" value="PROTEIN_KINASE_ST"/>
    <property type="match status" value="1"/>
</dbReference>
<dbReference type="InterPro" id="IPR001245">
    <property type="entry name" value="Ser-Thr/Tyr_kinase_cat_dom"/>
</dbReference>
<dbReference type="InterPro" id="IPR017441">
    <property type="entry name" value="Protein_kinase_ATP_BS"/>
</dbReference>
<dbReference type="InterPro" id="IPR000719">
    <property type="entry name" value="Prot_kinase_dom"/>
</dbReference>
<dbReference type="AlphaFoldDB" id="A0A7N2LS06"/>
<evidence type="ECO:0000256" key="17">
    <source>
        <dbReference type="ARBA" id="ARBA00048679"/>
    </source>
</evidence>
<evidence type="ECO:0000256" key="18">
    <source>
        <dbReference type="PROSITE-ProRule" id="PRU10141"/>
    </source>
</evidence>
<evidence type="ECO:0000259" key="22">
    <source>
        <dbReference type="PROSITE" id="PS51473"/>
    </source>
</evidence>
<evidence type="ECO:0000256" key="16">
    <source>
        <dbReference type="ARBA" id="ARBA00047899"/>
    </source>
</evidence>
<evidence type="ECO:0000256" key="3">
    <source>
        <dbReference type="ARBA" id="ARBA00022527"/>
    </source>
</evidence>
<evidence type="ECO:0000256" key="20">
    <source>
        <dbReference type="SAM" id="SignalP"/>
    </source>
</evidence>
<dbReference type="InterPro" id="IPR011009">
    <property type="entry name" value="Kinase-like_dom_sf"/>
</dbReference>
<dbReference type="OMA" id="CNTNDAM"/>
<evidence type="ECO:0000256" key="15">
    <source>
        <dbReference type="ARBA" id="ARBA00023180"/>
    </source>
</evidence>
<evidence type="ECO:0000313" key="24">
    <source>
        <dbReference type="Proteomes" id="UP000594261"/>
    </source>
</evidence>
<dbReference type="PANTHER" id="PTHR27002:SF123">
    <property type="entry name" value="CYSTEINE-RICH RECEPTOR-LIKE PROTEIN KINASE 45"/>
    <property type="match status" value="1"/>
</dbReference>
<evidence type="ECO:0000256" key="8">
    <source>
        <dbReference type="ARBA" id="ARBA00022741"/>
    </source>
</evidence>
<comment type="subcellular location">
    <subcellularLocation>
        <location evidence="1">Membrane</location>
        <topology evidence="1">Single-pass membrane protein</topology>
    </subcellularLocation>
</comment>
<dbReference type="InterPro" id="IPR008271">
    <property type="entry name" value="Ser/Thr_kinase_AS"/>
</dbReference>
<reference evidence="23 24" key="1">
    <citation type="journal article" date="2016" name="G3 (Bethesda)">
        <title>First Draft Assembly and Annotation of the Genome of a California Endemic Oak Quercus lobata Nee (Fagaceae).</title>
        <authorList>
            <person name="Sork V.L."/>
            <person name="Fitz-Gibbon S.T."/>
            <person name="Puiu D."/>
            <person name="Crepeau M."/>
            <person name="Gugger P.F."/>
            <person name="Sherman R."/>
            <person name="Stevens K."/>
            <person name="Langley C.H."/>
            <person name="Pellegrini M."/>
            <person name="Salzberg S.L."/>
        </authorList>
    </citation>
    <scope>NUCLEOTIDE SEQUENCE [LARGE SCALE GENOMIC DNA]</scope>
    <source>
        <strain evidence="23 24">cv. SW786</strain>
    </source>
</reference>
<evidence type="ECO:0000256" key="2">
    <source>
        <dbReference type="ARBA" id="ARBA00012513"/>
    </source>
</evidence>
<dbReference type="FunFam" id="3.30.200.20:FF:000195">
    <property type="entry name" value="G-type lectin S-receptor-like serine/threonine-protein kinase"/>
    <property type="match status" value="1"/>
</dbReference>
<dbReference type="PROSITE" id="PS51473">
    <property type="entry name" value="GNK2"/>
    <property type="match status" value="2"/>
</dbReference>
<accession>A0A7N2LS06</accession>
<protein>
    <recommendedName>
        <fullName evidence="2">non-specific serine/threonine protein kinase</fullName>
        <ecNumber evidence="2">2.7.11.1</ecNumber>
    </recommendedName>
</protein>
<keyword evidence="6 20" id="KW-0732">Signal</keyword>
<keyword evidence="4" id="KW-0808">Transferase</keyword>
<evidence type="ECO:0000256" key="14">
    <source>
        <dbReference type="ARBA" id="ARBA00023170"/>
    </source>
</evidence>
<keyword evidence="15" id="KW-0325">Glycoprotein</keyword>
<evidence type="ECO:0000256" key="9">
    <source>
        <dbReference type="ARBA" id="ARBA00022777"/>
    </source>
</evidence>
<organism evidence="23 24">
    <name type="scientific">Quercus lobata</name>
    <name type="common">Valley oak</name>
    <dbReference type="NCBI Taxonomy" id="97700"/>
    <lineage>
        <taxon>Eukaryota</taxon>
        <taxon>Viridiplantae</taxon>
        <taxon>Streptophyta</taxon>
        <taxon>Embryophyta</taxon>
        <taxon>Tracheophyta</taxon>
        <taxon>Spermatophyta</taxon>
        <taxon>Magnoliopsida</taxon>
        <taxon>eudicotyledons</taxon>
        <taxon>Gunneridae</taxon>
        <taxon>Pentapetalae</taxon>
        <taxon>rosids</taxon>
        <taxon>fabids</taxon>
        <taxon>Fagales</taxon>
        <taxon>Fagaceae</taxon>
        <taxon>Quercus</taxon>
    </lineage>
</organism>
<dbReference type="FunFam" id="3.30.430.20:FF:000003">
    <property type="entry name" value="Cysteine-rich RLK (RECEPTOR-like protein kinase) 10"/>
    <property type="match status" value="1"/>
</dbReference>
<proteinExistence type="predicted"/>
<name>A0A7N2LS06_QUELO</name>
<keyword evidence="24" id="KW-1185">Reference proteome</keyword>
<evidence type="ECO:0000256" key="11">
    <source>
        <dbReference type="ARBA" id="ARBA00022989"/>
    </source>
</evidence>
<evidence type="ECO:0000256" key="13">
    <source>
        <dbReference type="ARBA" id="ARBA00023157"/>
    </source>
</evidence>
<evidence type="ECO:0000259" key="21">
    <source>
        <dbReference type="PROSITE" id="PS50011"/>
    </source>
</evidence>
<keyword evidence="8 18" id="KW-0547">Nucleotide-binding</keyword>
<evidence type="ECO:0000256" key="7">
    <source>
        <dbReference type="ARBA" id="ARBA00022737"/>
    </source>
</evidence>
<keyword evidence="7" id="KW-0677">Repeat</keyword>
<dbReference type="Gene3D" id="1.10.510.10">
    <property type="entry name" value="Transferase(Phosphotransferase) domain 1"/>
    <property type="match status" value="1"/>
</dbReference>
<sequence length="661" mass="74220">MEKDVLLTMLFSIIQLFLLPIIASADPLSIFCPNDSRNYTHNSPFENNLKQLLELLPSNTSVTGFYNTSIGDNPDTVYGQALCRGDVNSTVCQNCIQNASQEILTLCTSEDAMIWFELCQVRYSYQMFFFLMVYTGKYPDDQNNLELNVSDPVQFDVVLKYLLNNISNEATYDPSKRMFATGEIKFSKEDTIYGLVQCTRDMSGGNCNSCLLSAIGDLETCCFSRQGGIVLSRNCNVRFEMNQFYNSSSLVLTYPYSKGAKWKTWMVVVITCVPLLALAILSGSCAVYHRRKKRSQPDDEKSQNALLHELARPTGVEITEDGELVPGSEDLHFMNLLTIRAATDDFSESNKLGQGGFGTVYKGVLPDGKEVAVKRLSRRSWQGLQELKNEVILIAKLQHRNLVKLLGCGIEGEEKLLVYEFMPNRSLDFFIFDSERRTQLDWKTCYNIIVGITRGLLYLHEDSRLKIIHRDLKPSNVLLDNEMVAKISDFGMARIFGENQNIANTRRVVGTYGYMAPEYAMEGVFSVKSDVFSFGVILLEIISGKKNNGFYLTGHAQTLLAYAWRLWNEGKELEFVDPLLMVSGQTIEVLKCMHIGLLCVQEDPADRPTMTSVVVLLGNDSVALPQPKHPALAIARVIQNDQLSATNPSINELTLSNVSPR</sequence>
<feature type="domain" description="Protein kinase" evidence="21">
    <location>
        <begin position="346"/>
        <end position="632"/>
    </location>
</feature>
<keyword evidence="5 19" id="KW-0812">Transmembrane</keyword>
<evidence type="ECO:0000256" key="12">
    <source>
        <dbReference type="ARBA" id="ARBA00023136"/>
    </source>
</evidence>
<dbReference type="Proteomes" id="UP000594261">
    <property type="component" value="Chromosome 5"/>
</dbReference>
<dbReference type="FunFam" id="3.30.430.20:FF:000002">
    <property type="entry name" value="Cysteine-rich receptor-like protein kinase 10"/>
    <property type="match status" value="1"/>
</dbReference>
<dbReference type="Pfam" id="PF01657">
    <property type="entry name" value="Stress-antifung"/>
    <property type="match status" value="2"/>
</dbReference>
<dbReference type="FunFam" id="1.10.510.10:FF:001697">
    <property type="entry name" value="Uncharacterized protein"/>
    <property type="match status" value="1"/>
</dbReference>
<keyword evidence="9" id="KW-0418">Kinase</keyword>
<feature type="transmembrane region" description="Helical" evidence="19">
    <location>
        <begin position="265"/>
        <end position="288"/>
    </location>
</feature>
<dbReference type="CDD" id="cd14066">
    <property type="entry name" value="STKc_IRAK"/>
    <property type="match status" value="1"/>
</dbReference>
<dbReference type="Pfam" id="PF07714">
    <property type="entry name" value="PK_Tyr_Ser-Thr"/>
    <property type="match status" value="1"/>
</dbReference>
<feature type="binding site" evidence="18">
    <location>
        <position position="374"/>
    </location>
    <ligand>
        <name>ATP</name>
        <dbReference type="ChEBI" id="CHEBI:30616"/>
    </ligand>
</feature>
<dbReference type="InParanoid" id="A0A7N2LS06"/>
<dbReference type="GO" id="GO:0004674">
    <property type="term" value="F:protein serine/threonine kinase activity"/>
    <property type="evidence" value="ECO:0007669"/>
    <property type="project" value="UniProtKB-KW"/>
</dbReference>